<evidence type="ECO:0000259" key="5">
    <source>
        <dbReference type="Pfam" id="PF02582"/>
    </source>
</evidence>
<feature type="coiled-coil region" evidence="2">
    <location>
        <begin position="404"/>
        <end position="476"/>
    </location>
</feature>
<reference evidence="6" key="1">
    <citation type="submission" date="2020-05" db="EMBL/GenBank/DDBJ databases">
        <title>Phylogenomic resolution of chytrid fungi.</title>
        <authorList>
            <person name="Stajich J.E."/>
            <person name="Amses K."/>
            <person name="Simmons R."/>
            <person name="Seto K."/>
            <person name="Myers J."/>
            <person name="Bonds A."/>
            <person name="Quandt C.A."/>
            <person name="Barry K."/>
            <person name="Liu P."/>
            <person name="Grigoriev I."/>
            <person name="Longcore J.E."/>
            <person name="James T.Y."/>
        </authorList>
    </citation>
    <scope>NUCLEOTIDE SEQUENCE</scope>
    <source>
        <strain evidence="6">JEL0476</strain>
    </source>
</reference>
<organism evidence="6 7">
    <name type="scientific">Clydaea vesicula</name>
    <dbReference type="NCBI Taxonomy" id="447962"/>
    <lineage>
        <taxon>Eukaryota</taxon>
        <taxon>Fungi</taxon>
        <taxon>Fungi incertae sedis</taxon>
        <taxon>Chytridiomycota</taxon>
        <taxon>Chytridiomycota incertae sedis</taxon>
        <taxon>Chytridiomycetes</taxon>
        <taxon>Lobulomycetales</taxon>
        <taxon>Lobulomycetaceae</taxon>
        <taxon>Clydaea</taxon>
    </lineage>
</organism>
<dbReference type="InterPro" id="IPR003734">
    <property type="entry name" value="DUF155"/>
</dbReference>
<evidence type="ECO:0000256" key="3">
    <source>
        <dbReference type="SAM" id="MobiDB-lite"/>
    </source>
</evidence>
<feature type="region of interest" description="Disordered" evidence="3">
    <location>
        <begin position="255"/>
        <end position="297"/>
    </location>
</feature>
<keyword evidence="2" id="KW-0175">Coiled coil</keyword>
<name>A0AAD5U0I2_9FUNG</name>
<feature type="transmembrane region" description="Helical" evidence="4">
    <location>
        <begin position="938"/>
        <end position="960"/>
    </location>
</feature>
<keyword evidence="4" id="KW-1133">Transmembrane helix</keyword>
<feature type="region of interest" description="Disordered" evidence="3">
    <location>
        <begin position="340"/>
        <end position="376"/>
    </location>
</feature>
<sequence>MSQFDSVHETNNAAEPHSRRISMYEVDEFDLDSLINGVDPNEVIDQLNSGDNFKGNFKSSKNHDSTDSLNSTCEKISLETLNRSKQFKNYMENRYHLISKVNSTPSNKNNYNPITVIKKRKQFLFQNTTKKENQNSSSRNKLRYFTWYVGNSELNQFFNTDVDLESQNSLEVCQNLSSSITPPPINILPVKKYEQIKIITPDTIRNDETSASIPDMKKSFSKDSVATSNEFNKNQNTNLKEFFFGSDFFVNNEPVKKESEKRRGSSGFLFFGSKKNNQNVDESSIEPSNNNNNQSKKNPLQIVQSTDNSAHTNSFRYYENSLGDTNGENEFEKSFKIKKKGTNKKKKRNDIKVENTTDEEQQTNLNSQNLDPDLSVSNNNISKLSGNLDRVSDNEKIEIYSQFMGKYNECLKKLEELNDAIENEHMDMKRLKEARVKIKKQRQKISITEELIASELKETQTELYDLNKQIINLKKNQKEQNFNLNSNLEILNSFSTKINEEFSKNLKLKEERSQVKSPSTDESTPLLTSISSVSASNLNFSGKSNANTGFNKAKENLKPPVNPKINKSDQQRLLPKRTTKQSQKLALFPGEDQFLPEADNIEPEQTHVRTIQPDHLLTRQGRKWLPRVTGYCTAGSYRLEELESYLLSKNDVFNSPKRFDEALYFKFSPIDLNHAPVDLLGLGAEGHDQDPLHIDGPYNDLKFSSTTDELGNFFEKNVTCFGKPLPHTVSYNGLAKTICSFGECFFFDYGVVVMWGLTEQEEKTVLRAIKSFEEEQLPDAEYETEEFHFLYNTSQQPKIFNDNPQNVMIKLTISHAIAQSAKMSVFEELIENTIESTRQIPRVLAVTGKIHMSRKAINQKIGYLFIVRINVNLVSNVLDVPEIFWSEPALQPLYNAIRKYLEITQRVELLNQRVSVISDLLEMLKENLNSTHGENLEWIVIVLVFMEIVLGVAMILVDFIHTPGNE</sequence>
<evidence type="ECO:0000256" key="2">
    <source>
        <dbReference type="SAM" id="Coils"/>
    </source>
</evidence>
<dbReference type="GO" id="GO:0005739">
    <property type="term" value="C:mitochondrion"/>
    <property type="evidence" value="ECO:0007669"/>
    <property type="project" value="UniProtKB-ARBA"/>
</dbReference>
<keyword evidence="4" id="KW-0472">Membrane</keyword>
<dbReference type="InterPro" id="IPR051624">
    <property type="entry name" value="RMD1/Sad1-interacting"/>
</dbReference>
<evidence type="ECO:0000256" key="4">
    <source>
        <dbReference type="SAM" id="Phobius"/>
    </source>
</evidence>
<evidence type="ECO:0000313" key="7">
    <source>
        <dbReference type="Proteomes" id="UP001211065"/>
    </source>
</evidence>
<dbReference type="EMBL" id="JADGJW010000311">
    <property type="protein sequence ID" value="KAJ3220217.1"/>
    <property type="molecule type" value="Genomic_DNA"/>
</dbReference>
<feature type="region of interest" description="Disordered" evidence="3">
    <location>
        <begin position="546"/>
        <end position="581"/>
    </location>
</feature>
<proteinExistence type="inferred from homology"/>
<accession>A0AAD5U0I2</accession>
<dbReference type="AlphaFoldDB" id="A0AAD5U0I2"/>
<comment type="similarity">
    <text evidence="1">Belongs to the RMD1/sif2 family.</text>
</comment>
<keyword evidence="7" id="KW-1185">Reference proteome</keyword>
<protein>
    <recommendedName>
        <fullName evidence="5">DUF155 domain-containing protein</fullName>
    </recommendedName>
</protein>
<dbReference type="PANTHER" id="PTHR16255:SF15">
    <property type="entry name" value="SPORULATION PROTEIN RMD1"/>
    <property type="match status" value="1"/>
</dbReference>
<feature type="compositionally biased region" description="Polar residues" evidence="3">
    <location>
        <begin position="362"/>
        <end position="376"/>
    </location>
</feature>
<evidence type="ECO:0000313" key="6">
    <source>
        <dbReference type="EMBL" id="KAJ3220217.1"/>
    </source>
</evidence>
<gene>
    <name evidence="6" type="ORF">HK099_004434</name>
</gene>
<dbReference type="PANTHER" id="PTHR16255">
    <property type="entry name" value="REQUIRED FOR MEIOTIC NUCLEAR DIVISION PROTEIN 1 HOMOLOG"/>
    <property type="match status" value="1"/>
</dbReference>
<feature type="compositionally biased region" description="Polar residues" evidence="3">
    <location>
        <begin position="274"/>
        <end position="287"/>
    </location>
</feature>
<feature type="compositionally biased region" description="Basic residues" evidence="3">
    <location>
        <begin position="340"/>
        <end position="349"/>
    </location>
</feature>
<keyword evidence="4" id="KW-0812">Transmembrane</keyword>
<comment type="caution">
    <text evidence="6">The sequence shown here is derived from an EMBL/GenBank/DDBJ whole genome shotgun (WGS) entry which is preliminary data.</text>
</comment>
<dbReference type="Proteomes" id="UP001211065">
    <property type="component" value="Unassembled WGS sequence"/>
</dbReference>
<dbReference type="Pfam" id="PF02582">
    <property type="entry name" value="DUF155"/>
    <property type="match status" value="1"/>
</dbReference>
<feature type="domain" description="DUF155" evidence="5">
    <location>
        <begin position="744"/>
        <end position="911"/>
    </location>
</feature>
<feature type="compositionally biased region" description="Low complexity" evidence="3">
    <location>
        <begin position="288"/>
        <end position="297"/>
    </location>
</feature>
<evidence type="ECO:0000256" key="1">
    <source>
        <dbReference type="ARBA" id="ARBA00008306"/>
    </source>
</evidence>